<sequence>MTVIRAIGKNTLGDNNKMKVAMREYEMSTHDLSFVFRNTQAPGTLVPFMKLPAQKGDIWDIQLFNKTLTHPTIGPLFGNYKLQHFIFSCPIRLYNSWLHNNRTGIGMNMKQVKMPKLQVPNSNSQNFKNPANPSSLLAYMGFRGAKTQSAAGASWNKVNALPFLMYYDIFKNYFANKQEENAYYIGGLSKVADSISVIQSDGTTSNYTLKGIEWTSVQDDFTQTTQLRVNNLNNQVTPKQFWKNLELRLSKDGVLGSRIAATQTSDTSGTTITLDKAETETFNRITGIREAIEWDFEGVQLLPFKLENVDLMRDKILQTPGNSTLLITESDLEPYGALKRTFISDFQQFGLCVKTYDSDIFNNWVNTDWIDGEGGISEITAVSTEGNELNLDSLNLAQKVYNMLNRIAVSGGTYRDWLETVYTAGNYLERPETPVFEGGMTQWIEFDEVISSAATIDEPLGTLAGRGKTTKQRGSGKLHIRIHEPSYIIGICAITPMVDYSQGNEWDMIDIDTMDDWHKPALDGIGYQDSLCVNRAWWAMDALANGTYTSPSPGKTVAWINYMTNYNKSFGEFASGQSEEFMVLNRNYEENSEGANIQDLTTYIDPSKHNNIFADRKLSAMNFWLQTACDIKVRRNISAKQIPNL</sequence>
<proteinExistence type="predicted"/>
<protein>
    <submittedName>
        <fullName evidence="1">Major capsid protein</fullName>
    </submittedName>
</protein>
<evidence type="ECO:0000313" key="1">
    <source>
        <dbReference type="EMBL" id="XCD03307.1"/>
    </source>
</evidence>
<organism evidence="1">
    <name type="scientific">Dulem virus 214</name>
    <dbReference type="NCBI Taxonomy" id="3145691"/>
    <lineage>
        <taxon>Viruses</taxon>
        <taxon>Monodnaviria</taxon>
        <taxon>Sangervirae</taxon>
        <taxon>Phixviricota</taxon>
        <taxon>Malgrandaviricetes</taxon>
        <taxon>Petitvirales</taxon>
        <taxon>Microviridae</taxon>
        <taxon>Microvirus</taxon>
    </lineage>
</organism>
<reference evidence="1" key="1">
    <citation type="submission" date="2024-03" db="EMBL/GenBank/DDBJ databases">
        <title>Diverse circular DNA viruses in blood, oral, and fecal samples of captive lemurs.</title>
        <authorList>
            <person name="Paietta E.N."/>
            <person name="Kraberger S."/>
            <person name="Lund M.C."/>
            <person name="Custer J.M."/>
            <person name="Vargas K.M."/>
            <person name="Ehmke E.E."/>
            <person name="Yoder A.D."/>
            <person name="Varsani A."/>
        </authorList>
    </citation>
    <scope>NUCLEOTIDE SEQUENCE</scope>
    <source>
        <strain evidence="1">Duke_18_45</strain>
    </source>
</reference>
<accession>A0AAU8AUR7</accession>
<dbReference type="SUPFAM" id="SSF88645">
    <property type="entry name" value="ssDNA viruses"/>
    <property type="match status" value="1"/>
</dbReference>
<dbReference type="InterPro" id="IPR016184">
    <property type="entry name" value="Capsid/spike_ssDNA_virus"/>
</dbReference>
<name>A0AAU8AUR7_9VIRU</name>
<dbReference type="InterPro" id="IPR037002">
    <property type="entry name" value="Microviridae_protein_F_sf"/>
</dbReference>
<dbReference type="GO" id="GO:0005198">
    <property type="term" value="F:structural molecule activity"/>
    <property type="evidence" value="ECO:0007669"/>
    <property type="project" value="InterPro"/>
</dbReference>
<dbReference type="EMBL" id="PP511341">
    <property type="protein sequence ID" value="XCD03307.1"/>
    <property type="molecule type" value="Genomic_DNA"/>
</dbReference>
<dbReference type="Gene3D" id="2.60.169.10">
    <property type="entry name" value="Microviridae F protein"/>
    <property type="match status" value="2"/>
</dbReference>